<dbReference type="Gene3D" id="3.20.20.450">
    <property type="entry name" value="EAL domain"/>
    <property type="match status" value="1"/>
</dbReference>
<keyword evidence="1" id="KW-0129">CBS domain</keyword>
<dbReference type="PROSITE" id="PS50883">
    <property type="entry name" value="EAL"/>
    <property type="match status" value="1"/>
</dbReference>
<dbReference type="AlphaFoldDB" id="A0A8J6QL45"/>
<comment type="caution">
    <text evidence="5">The sequence shown here is derived from an EMBL/GenBank/DDBJ whole genome shotgun (WGS) entry which is preliminary data.</text>
</comment>
<proteinExistence type="predicted"/>
<evidence type="ECO:0000313" key="6">
    <source>
        <dbReference type="Proteomes" id="UP000638014"/>
    </source>
</evidence>
<protein>
    <submittedName>
        <fullName evidence="5">EAL domain-containing protein</fullName>
    </submittedName>
</protein>
<feature type="domain" description="PAS" evidence="2">
    <location>
        <begin position="119"/>
        <end position="165"/>
    </location>
</feature>
<feature type="domain" description="CBS" evidence="4">
    <location>
        <begin position="764"/>
        <end position="821"/>
    </location>
</feature>
<dbReference type="SUPFAM" id="SSF55785">
    <property type="entry name" value="PYP-like sensor domain (PAS domain)"/>
    <property type="match status" value="1"/>
</dbReference>
<dbReference type="Pfam" id="PF00563">
    <property type="entry name" value="EAL"/>
    <property type="match status" value="1"/>
</dbReference>
<evidence type="ECO:0000313" key="5">
    <source>
        <dbReference type="EMBL" id="MBD1391433.1"/>
    </source>
</evidence>
<accession>A0A8J6QL45</accession>
<dbReference type="PROSITE" id="PS51371">
    <property type="entry name" value="CBS"/>
    <property type="match status" value="1"/>
</dbReference>
<dbReference type="PANTHER" id="PTHR44757">
    <property type="entry name" value="DIGUANYLATE CYCLASE DGCP"/>
    <property type="match status" value="1"/>
</dbReference>
<evidence type="ECO:0000256" key="1">
    <source>
        <dbReference type="PROSITE-ProRule" id="PRU00703"/>
    </source>
</evidence>
<dbReference type="InterPro" id="IPR000644">
    <property type="entry name" value="CBS_dom"/>
</dbReference>
<dbReference type="Gene3D" id="3.30.450.20">
    <property type="entry name" value="PAS domain"/>
    <property type="match status" value="1"/>
</dbReference>
<dbReference type="InterPro" id="IPR046342">
    <property type="entry name" value="CBS_dom_sf"/>
</dbReference>
<dbReference type="SMART" id="SM00091">
    <property type="entry name" value="PAS"/>
    <property type="match status" value="1"/>
</dbReference>
<feature type="domain" description="EAL" evidence="3">
    <location>
        <begin position="411"/>
        <end position="668"/>
    </location>
</feature>
<dbReference type="Gene3D" id="3.10.580.10">
    <property type="entry name" value="CBS-domain"/>
    <property type="match status" value="1"/>
</dbReference>
<keyword evidence="6" id="KW-1185">Reference proteome</keyword>
<evidence type="ECO:0000259" key="2">
    <source>
        <dbReference type="PROSITE" id="PS50112"/>
    </source>
</evidence>
<dbReference type="SUPFAM" id="SSF141868">
    <property type="entry name" value="EAL domain-like"/>
    <property type="match status" value="1"/>
</dbReference>
<reference evidence="5" key="1">
    <citation type="submission" date="2020-09" db="EMBL/GenBank/DDBJ databases">
        <title>A novel bacterium of genus Neiella, isolated from South China Sea.</title>
        <authorList>
            <person name="Huang H."/>
            <person name="Mo K."/>
            <person name="Hu Y."/>
        </authorList>
    </citation>
    <scope>NUCLEOTIDE SEQUENCE</scope>
    <source>
        <strain evidence="5">HB171785</strain>
    </source>
</reference>
<dbReference type="CDD" id="cd01948">
    <property type="entry name" value="EAL"/>
    <property type="match status" value="1"/>
</dbReference>
<dbReference type="InterPro" id="IPR035919">
    <property type="entry name" value="EAL_sf"/>
</dbReference>
<dbReference type="PROSITE" id="PS50112">
    <property type="entry name" value="PAS"/>
    <property type="match status" value="1"/>
</dbReference>
<dbReference type="CDD" id="cd00130">
    <property type="entry name" value="PAS"/>
    <property type="match status" value="1"/>
</dbReference>
<dbReference type="InterPro" id="IPR000014">
    <property type="entry name" value="PAS"/>
</dbReference>
<name>A0A8J6QL45_9GAMM</name>
<gene>
    <name evidence="5" type="ORF">IC617_18555</name>
</gene>
<dbReference type="InterPro" id="IPR035965">
    <property type="entry name" value="PAS-like_dom_sf"/>
</dbReference>
<sequence length="822" mass="92286">MNGIQTQAPALTSIGEWHWDSQSDQFELTLKTENCPTAQAPSCNKVDDFLEMMTSGSKHQLLECCESVLEHGQKQTYGTCLSMPDGSVYYTLMCIDREAEHNIRTVMYSLIDVPRGKQFASMFEAVFNNTHHGVVICDDKTRIIAANKYVTDSTGYQLHELIGQSTNIFNAGKHNGLFFQELWSEIRTNGFWIGNLLTKTKSGEVFPQELTIQKISTESGKHFYLGFSLNLANRLYRIVDRESGGIELLTQLPSEKVFKSTLVNSVTQVVNFKGPIVVAFTPSFDEDNLLTERKELSAVLAKQDDKYLTGYFGNNIFALSIPAFDCSDANVVQLVASHIQQAFGRIKKQVQGNLFKRIVSGKIGVSIFGVDTDNPKLLIPHALQAMLVHSTSKNRSVNFYDAKIHQSIKRRELLENTVRNAVLSKSLEVKFQPIVCTSTWKIAKFECLCRFPEVNGQTFETQEMIRVTEELNLVHELDRCIAVKAINHLPELQDIFGEDLAVSTNFSLCTQLSVKEVMVGIGDLIRQSGIAPTHITVELTESAYFGSGQNEENTNPLQQLRDSGVSIAIDDFGTGYSSFAYLTGKNFDFLKIDKEFVMNLSVGNREYYIVKMIVELAHILGVKVIAEGVEKLSDIKILTELKVDFLQGYYFSQPVSMNDIMAANAYMENITALKPYTVTSGESANLASIVNRNIPKLEPNLSMSYVKSLFEVSDIEMVAIVDSGQCVGVIDREIYNLHASPTLGTEIEKRSDLEILRRRLVQVMRKPQHLVKLDTPVAKAVEWLKNKKPFPWVVLDQNDHFIGLIGKGEIMDFFSSQYIDID</sequence>
<dbReference type="InterPro" id="IPR052155">
    <property type="entry name" value="Biofilm_reg_signaling"/>
</dbReference>
<dbReference type="InterPro" id="IPR001633">
    <property type="entry name" value="EAL_dom"/>
</dbReference>
<dbReference type="Proteomes" id="UP000638014">
    <property type="component" value="Unassembled WGS sequence"/>
</dbReference>
<evidence type="ECO:0000259" key="3">
    <source>
        <dbReference type="PROSITE" id="PS50883"/>
    </source>
</evidence>
<dbReference type="SMART" id="SM00052">
    <property type="entry name" value="EAL"/>
    <property type="match status" value="1"/>
</dbReference>
<evidence type="ECO:0000259" key="4">
    <source>
        <dbReference type="PROSITE" id="PS51371"/>
    </source>
</evidence>
<dbReference type="NCBIfam" id="TIGR00229">
    <property type="entry name" value="sensory_box"/>
    <property type="match status" value="1"/>
</dbReference>
<organism evidence="5 6">
    <name type="scientific">Neiella litorisoli</name>
    <dbReference type="NCBI Taxonomy" id="2771431"/>
    <lineage>
        <taxon>Bacteria</taxon>
        <taxon>Pseudomonadati</taxon>
        <taxon>Pseudomonadota</taxon>
        <taxon>Gammaproteobacteria</taxon>
        <taxon>Alteromonadales</taxon>
        <taxon>Echinimonadaceae</taxon>
        <taxon>Neiella</taxon>
    </lineage>
</organism>
<dbReference type="Pfam" id="PF13426">
    <property type="entry name" value="PAS_9"/>
    <property type="match status" value="1"/>
</dbReference>
<dbReference type="PANTHER" id="PTHR44757:SF2">
    <property type="entry name" value="BIOFILM ARCHITECTURE MAINTENANCE PROTEIN MBAA"/>
    <property type="match status" value="1"/>
</dbReference>
<dbReference type="SUPFAM" id="SSF54631">
    <property type="entry name" value="CBS-domain pair"/>
    <property type="match status" value="1"/>
</dbReference>
<dbReference type="EMBL" id="JACXAF010000039">
    <property type="protein sequence ID" value="MBD1391433.1"/>
    <property type="molecule type" value="Genomic_DNA"/>
</dbReference>